<gene>
    <name evidence="1" type="ORF">SORBI_3008G025000</name>
</gene>
<keyword evidence="2" id="KW-1185">Reference proteome</keyword>
<reference evidence="2" key="2">
    <citation type="journal article" date="2018" name="Plant J.">
        <title>The Sorghum bicolor reference genome: improved assembly, gene annotations, a transcriptome atlas, and signatures of genome organization.</title>
        <authorList>
            <person name="McCormick R.F."/>
            <person name="Truong S.K."/>
            <person name="Sreedasyam A."/>
            <person name="Jenkins J."/>
            <person name="Shu S."/>
            <person name="Sims D."/>
            <person name="Kennedy M."/>
            <person name="Amirebrahimi M."/>
            <person name="Weers B.D."/>
            <person name="McKinley B."/>
            <person name="Mattison A."/>
            <person name="Morishige D.T."/>
            <person name="Grimwood J."/>
            <person name="Schmutz J."/>
            <person name="Mullet J.E."/>
        </authorList>
    </citation>
    <scope>NUCLEOTIDE SEQUENCE [LARGE SCALE GENOMIC DNA]</scope>
    <source>
        <strain evidence="2">cv. BTx623</strain>
    </source>
</reference>
<proteinExistence type="predicted"/>
<accession>A0A1Z5R4G0</accession>
<feature type="non-terminal residue" evidence="1">
    <location>
        <position position="1"/>
    </location>
</feature>
<dbReference type="InParanoid" id="A0A1Z5R4G0"/>
<dbReference type="EMBL" id="CM000767">
    <property type="protein sequence ID" value="OQU78663.1"/>
    <property type="molecule type" value="Genomic_DNA"/>
</dbReference>
<dbReference type="OMA" id="AIMAGNK"/>
<dbReference type="STRING" id="4558.A0A1Z5R4G0"/>
<sequence length="168" mass="19123">LKRKKAILVRKKEATASQGFGILKKRKEAMAALDLVALENVPGAMDTWKDRWLEIKAKAAEEAAAARPAKKRKKVLKQRVPKSLIDHMVASPYRTIEELTPVQLANRSHEYRQFHALTTFIDGKMRDYEQALIHQYNARGFAEDETEVTDNEEDVTVENYRGGMGVNI</sequence>
<dbReference type="eggNOG" id="ENOG502R6QU">
    <property type="taxonomic scope" value="Eukaryota"/>
</dbReference>
<protein>
    <submittedName>
        <fullName evidence="1">Uncharacterized protein</fullName>
    </submittedName>
</protein>
<dbReference type="FunCoup" id="A0A1Z5R4G0">
    <property type="interactions" value="2"/>
</dbReference>
<reference evidence="1 2" key="1">
    <citation type="journal article" date="2009" name="Nature">
        <title>The Sorghum bicolor genome and the diversification of grasses.</title>
        <authorList>
            <person name="Paterson A.H."/>
            <person name="Bowers J.E."/>
            <person name="Bruggmann R."/>
            <person name="Dubchak I."/>
            <person name="Grimwood J."/>
            <person name="Gundlach H."/>
            <person name="Haberer G."/>
            <person name="Hellsten U."/>
            <person name="Mitros T."/>
            <person name="Poliakov A."/>
            <person name="Schmutz J."/>
            <person name="Spannagl M."/>
            <person name="Tang H."/>
            <person name="Wang X."/>
            <person name="Wicker T."/>
            <person name="Bharti A.K."/>
            <person name="Chapman J."/>
            <person name="Feltus F.A."/>
            <person name="Gowik U."/>
            <person name="Grigoriev I.V."/>
            <person name="Lyons E."/>
            <person name="Maher C.A."/>
            <person name="Martis M."/>
            <person name="Narechania A."/>
            <person name="Otillar R.P."/>
            <person name="Penning B.W."/>
            <person name="Salamov A.A."/>
            <person name="Wang Y."/>
            <person name="Zhang L."/>
            <person name="Carpita N.C."/>
            <person name="Freeling M."/>
            <person name="Gingle A.R."/>
            <person name="Hash C.T."/>
            <person name="Keller B."/>
            <person name="Klein P."/>
            <person name="Kresovich S."/>
            <person name="McCann M.C."/>
            <person name="Ming R."/>
            <person name="Peterson D.G."/>
            <person name="Mehboob-ur-Rahman"/>
            <person name="Ware D."/>
            <person name="Westhoff P."/>
            <person name="Mayer K.F."/>
            <person name="Messing J."/>
            <person name="Rokhsar D.S."/>
        </authorList>
    </citation>
    <scope>NUCLEOTIDE SEQUENCE [LARGE SCALE GENOMIC DNA]</scope>
    <source>
        <strain evidence="2">cv. BTx623</strain>
    </source>
</reference>
<dbReference type="Proteomes" id="UP000000768">
    <property type="component" value="Chromosome 8"/>
</dbReference>
<evidence type="ECO:0000313" key="2">
    <source>
        <dbReference type="Proteomes" id="UP000000768"/>
    </source>
</evidence>
<dbReference type="Gramene" id="OQU78663">
    <property type="protein sequence ID" value="OQU78663"/>
    <property type="gene ID" value="SORBI_3008G025000"/>
</dbReference>
<name>A0A1Z5R4G0_SORBI</name>
<dbReference type="AlphaFoldDB" id="A0A1Z5R4G0"/>
<organism evidence="1 2">
    <name type="scientific">Sorghum bicolor</name>
    <name type="common">Sorghum</name>
    <name type="synonym">Sorghum vulgare</name>
    <dbReference type="NCBI Taxonomy" id="4558"/>
    <lineage>
        <taxon>Eukaryota</taxon>
        <taxon>Viridiplantae</taxon>
        <taxon>Streptophyta</taxon>
        <taxon>Embryophyta</taxon>
        <taxon>Tracheophyta</taxon>
        <taxon>Spermatophyta</taxon>
        <taxon>Magnoliopsida</taxon>
        <taxon>Liliopsida</taxon>
        <taxon>Poales</taxon>
        <taxon>Poaceae</taxon>
        <taxon>PACMAD clade</taxon>
        <taxon>Panicoideae</taxon>
        <taxon>Andropogonodae</taxon>
        <taxon>Andropogoneae</taxon>
        <taxon>Sorghinae</taxon>
        <taxon>Sorghum</taxon>
    </lineage>
</organism>
<evidence type="ECO:0000313" key="1">
    <source>
        <dbReference type="EMBL" id="OQU78663.1"/>
    </source>
</evidence>